<sequence>MSEGWPTIAGMRELSFVEGDATDPVGAGPRILAHICNDIGAWGRGIVQSISRRWPEPEREFRRWSAEPTFRLGAVQLVPVAPELWVANMVGQHGIMSRRGLRTRTGYEPGAGPPVRYEAIRECLGALVTHAEAHSASVHMPRIGCGLAGGSWDLVEPLILETLGAHDVPTTVYDLPLASGD</sequence>
<dbReference type="EMBL" id="BOMS01000005">
    <property type="protein sequence ID" value="GIE64100.1"/>
    <property type="molecule type" value="Genomic_DNA"/>
</dbReference>
<feature type="domain" description="Macro" evidence="2">
    <location>
        <begin position="1"/>
        <end position="181"/>
    </location>
</feature>
<dbReference type="Proteomes" id="UP000624709">
    <property type="component" value="Unassembled WGS sequence"/>
</dbReference>
<dbReference type="Gene3D" id="3.40.220.10">
    <property type="entry name" value="Leucine Aminopeptidase, subunit E, domain 1"/>
    <property type="match status" value="1"/>
</dbReference>
<evidence type="ECO:0000313" key="4">
    <source>
        <dbReference type="Proteomes" id="UP000624709"/>
    </source>
</evidence>
<reference evidence="3 4" key="1">
    <citation type="submission" date="2021-01" db="EMBL/GenBank/DDBJ databases">
        <title>Whole genome shotgun sequence of Actinoplanes palleronii NBRC 14916.</title>
        <authorList>
            <person name="Komaki H."/>
            <person name="Tamura T."/>
        </authorList>
    </citation>
    <scope>NUCLEOTIDE SEQUENCE [LARGE SCALE GENOMIC DNA]</scope>
    <source>
        <strain evidence="3 4">NBRC 14916</strain>
    </source>
</reference>
<dbReference type="InterPro" id="IPR043472">
    <property type="entry name" value="Macro_dom-like"/>
</dbReference>
<proteinExistence type="predicted"/>
<dbReference type="InterPro" id="IPR002589">
    <property type="entry name" value="Macro_dom"/>
</dbReference>
<evidence type="ECO:0000256" key="1">
    <source>
        <dbReference type="ARBA" id="ARBA00035885"/>
    </source>
</evidence>
<dbReference type="PANTHER" id="PTHR12521:SF0">
    <property type="entry name" value="ADP-RIBOSE GLYCOHYDROLASE OARD1"/>
    <property type="match status" value="1"/>
</dbReference>
<accession>A0ABQ4B0B5</accession>
<organism evidence="3 4">
    <name type="scientific">Actinoplanes palleronii</name>
    <dbReference type="NCBI Taxonomy" id="113570"/>
    <lineage>
        <taxon>Bacteria</taxon>
        <taxon>Bacillati</taxon>
        <taxon>Actinomycetota</taxon>
        <taxon>Actinomycetes</taxon>
        <taxon>Micromonosporales</taxon>
        <taxon>Micromonosporaceae</taxon>
        <taxon>Actinoplanes</taxon>
    </lineage>
</organism>
<dbReference type="PROSITE" id="PS51154">
    <property type="entry name" value="MACRO"/>
    <property type="match status" value="1"/>
</dbReference>
<dbReference type="CDD" id="cd02901">
    <property type="entry name" value="Macro_Poa1p-like"/>
    <property type="match status" value="1"/>
</dbReference>
<evidence type="ECO:0000259" key="2">
    <source>
        <dbReference type="PROSITE" id="PS51154"/>
    </source>
</evidence>
<dbReference type="SMART" id="SM00506">
    <property type="entry name" value="A1pp"/>
    <property type="match status" value="1"/>
</dbReference>
<dbReference type="InterPro" id="IPR050892">
    <property type="entry name" value="ADP-ribose_metab_enzymes"/>
</dbReference>
<name>A0ABQ4B0B5_9ACTN</name>
<evidence type="ECO:0000313" key="3">
    <source>
        <dbReference type="EMBL" id="GIE64100.1"/>
    </source>
</evidence>
<dbReference type="SUPFAM" id="SSF52949">
    <property type="entry name" value="Macro domain-like"/>
    <property type="match status" value="1"/>
</dbReference>
<keyword evidence="4" id="KW-1185">Reference proteome</keyword>
<dbReference type="PANTHER" id="PTHR12521">
    <property type="entry name" value="PROTEIN C6ORF130"/>
    <property type="match status" value="1"/>
</dbReference>
<comment type="catalytic activity">
    <reaction evidence="1">
        <text>an N-(ADP-alpha-D-ribosyl)-thymidine in DNA + H2O = a thymidine in DNA + ADP-D-ribose</text>
        <dbReference type="Rhea" id="RHEA:71655"/>
        <dbReference type="Rhea" id="RHEA-COMP:13556"/>
        <dbReference type="Rhea" id="RHEA-COMP:18051"/>
        <dbReference type="ChEBI" id="CHEBI:15377"/>
        <dbReference type="ChEBI" id="CHEBI:57967"/>
        <dbReference type="ChEBI" id="CHEBI:137386"/>
        <dbReference type="ChEBI" id="CHEBI:191199"/>
    </reaction>
    <physiologicalReaction direction="left-to-right" evidence="1">
        <dbReference type="Rhea" id="RHEA:71656"/>
    </physiologicalReaction>
</comment>
<comment type="caution">
    <text evidence="3">The sequence shown here is derived from an EMBL/GenBank/DDBJ whole genome shotgun (WGS) entry which is preliminary data.</text>
</comment>
<protein>
    <submittedName>
        <fullName evidence="3">Appr-1-p processing protein</fullName>
    </submittedName>
</protein>
<gene>
    <name evidence="3" type="ORF">Apa02nite_002080</name>
</gene>